<dbReference type="Proteomes" id="UP000594638">
    <property type="component" value="Unassembled WGS sequence"/>
</dbReference>
<evidence type="ECO:0000313" key="2">
    <source>
        <dbReference type="Proteomes" id="UP000594638"/>
    </source>
</evidence>
<dbReference type="AlphaFoldDB" id="A0A8S0UZL3"/>
<accession>A0A8S0UZL3</accession>
<evidence type="ECO:0000313" key="1">
    <source>
        <dbReference type="EMBL" id="CAA3023698.1"/>
    </source>
</evidence>
<sequence length="104" mass="11734">MDEILRRFNDKKGCYVNEFGDTKAAVVGVFMSQILQFHIQVKNMEPIVDRKGKGKVDPTDDVAFSCSLQPPSFHLGIEYTQPDDLHFAEIQKHVDVVISNVIIA</sequence>
<keyword evidence="2" id="KW-1185">Reference proteome</keyword>
<comment type="caution">
    <text evidence="1">The sequence shown here is derived from an EMBL/GenBank/DDBJ whole genome shotgun (WGS) entry which is preliminary data.</text>
</comment>
<dbReference type="EMBL" id="CACTIH010009094">
    <property type="protein sequence ID" value="CAA3023698.1"/>
    <property type="molecule type" value="Genomic_DNA"/>
</dbReference>
<protein>
    <submittedName>
        <fullName evidence="1">Uncharacterized protein</fullName>
    </submittedName>
</protein>
<name>A0A8S0UZL3_OLEEU</name>
<organism evidence="1 2">
    <name type="scientific">Olea europaea subsp. europaea</name>
    <dbReference type="NCBI Taxonomy" id="158383"/>
    <lineage>
        <taxon>Eukaryota</taxon>
        <taxon>Viridiplantae</taxon>
        <taxon>Streptophyta</taxon>
        <taxon>Embryophyta</taxon>
        <taxon>Tracheophyta</taxon>
        <taxon>Spermatophyta</taxon>
        <taxon>Magnoliopsida</taxon>
        <taxon>eudicotyledons</taxon>
        <taxon>Gunneridae</taxon>
        <taxon>Pentapetalae</taxon>
        <taxon>asterids</taxon>
        <taxon>lamiids</taxon>
        <taxon>Lamiales</taxon>
        <taxon>Oleaceae</taxon>
        <taxon>Oleeae</taxon>
        <taxon>Olea</taxon>
    </lineage>
</organism>
<dbReference type="Gramene" id="OE9A002376T1">
    <property type="protein sequence ID" value="OE9A002376C1"/>
    <property type="gene ID" value="OE9A002376"/>
</dbReference>
<reference evidence="1 2" key="1">
    <citation type="submission" date="2019-12" db="EMBL/GenBank/DDBJ databases">
        <authorList>
            <person name="Alioto T."/>
            <person name="Alioto T."/>
            <person name="Gomez Garrido J."/>
        </authorList>
    </citation>
    <scope>NUCLEOTIDE SEQUENCE [LARGE SCALE GENOMIC DNA]</scope>
</reference>
<dbReference type="OrthoDB" id="444540at2759"/>
<proteinExistence type="predicted"/>
<gene>
    <name evidence="1" type="ORF">OLEA9_A002376</name>
</gene>